<accession>M5FXN4</accession>
<dbReference type="AlphaFoldDB" id="M5FXN4"/>
<dbReference type="GeneID" id="63691956"/>
<protein>
    <recommendedName>
        <fullName evidence="1">Linalool dehydratase/isomerase domain-containing protein</fullName>
    </recommendedName>
</protein>
<keyword evidence="3" id="KW-1185">Reference proteome</keyword>
<dbReference type="OrthoDB" id="9979195at2759"/>
<dbReference type="Pfam" id="PF18566">
    <property type="entry name" value="Ldi"/>
    <property type="match status" value="1"/>
</dbReference>
<dbReference type="EMBL" id="JH795864">
    <property type="protein sequence ID" value="EJU01244.1"/>
    <property type="molecule type" value="Genomic_DNA"/>
</dbReference>
<dbReference type="OMA" id="IAMRYND"/>
<sequence length="480" mass="54305">MSTTTVSTSMSSCALTPVQAGHLRHFHNLATQTSPHPWAYMGSQDPQQEWLDAYRYQVAIMCYAPGAAHYHRLPGVREPMQVLIEALVERMTRREVWGYWYLTSQSGVKVDPDLKQLRKPWADPVKEENIMYSGHLLLMVSLHSMLFASNKYDDPTGLTFVHAPIFWGLSTSPEKFSYKRMSLQKVVWDEMEKHGWLGCPCEPNAIFVVCNQFPLIAMRYNDIREGTDLAEEAIAHYRSAWPRKNDMLAVPSDGVGFSAWAGAFMHASDPVRCRELYATQRMGFFTRLEGGRLVLNEPPVAGIPTLGYVAQWLSELDTQRLDALLKHVDASCSPTWEKGGLFYPSAYDSDVKMDPFTGNAAIGYAHLNVENGQRRMWEEPWDDRRVRGYPALVGITFADGVDFLRGLWDEKRNAFVLSLRSWSGEKIMINPSVIHLPTGTYGMYVDGELKKEITCQNGEGRVDLELTVDAMGLDMVLLMA</sequence>
<feature type="domain" description="Linalool dehydratase/isomerase" evidence="1">
    <location>
        <begin position="55"/>
        <end position="346"/>
    </location>
</feature>
<dbReference type="RefSeq" id="XP_040628141.1">
    <property type="nucleotide sequence ID" value="XM_040776894.1"/>
</dbReference>
<name>M5FXN4_DACPD</name>
<dbReference type="HOGENOM" id="CLU_044865_1_0_1"/>
<dbReference type="Proteomes" id="UP000030653">
    <property type="component" value="Unassembled WGS sequence"/>
</dbReference>
<dbReference type="InterPro" id="IPR041411">
    <property type="entry name" value="Ldi"/>
</dbReference>
<gene>
    <name evidence="2" type="ORF">DACRYDRAFT_89084</name>
</gene>
<dbReference type="STRING" id="1858805.M5FXN4"/>
<organism evidence="2 3">
    <name type="scientific">Dacryopinax primogenitus (strain DJM 731)</name>
    <name type="common">Brown rot fungus</name>
    <dbReference type="NCBI Taxonomy" id="1858805"/>
    <lineage>
        <taxon>Eukaryota</taxon>
        <taxon>Fungi</taxon>
        <taxon>Dikarya</taxon>
        <taxon>Basidiomycota</taxon>
        <taxon>Agaricomycotina</taxon>
        <taxon>Dacrymycetes</taxon>
        <taxon>Dacrymycetales</taxon>
        <taxon>Dacrymycetaceae</taxon>
        <taxon>Dacryopinax</taxon>
    </lineage>
</organism>
<evidence type="ECO:0000313" key="2">
    <source>
        <dbReference type="EMBL" id="EJU01244.1"/>
    </source>
</evidence>
<proteinExistence type="predicted"/>
<evidence type="ECO:0000259" key="1">
    <source>
        <dbReference type="Pfam" id="PF18566"/>
    </source>
</evidence>
<reference evidence="2 3" key="1">
    <citation type="journal article" date="2012" name="Science">
        <title>The Paleozoic origin of enzymatic lignin decomposition reconstructed from 31 fungal genomes.</title>
        <authorList>
            <person name="Floudas D."/>
            <person name="Binder M."/>
            <person name="Riley R."/>
            <person name="Barry K."/>
            <person name="Blanchette R.A."/>
            <person name="Henrissat B."/>
            <person name="Martinez A.T."/>
            <person name="Otillar R."/>
            <person name="Spatafora J.W."/>
            <person name="Yadav J.S."/>
            <person name="Aerts A."/>
            <person name="Benoit I."/>
            <person name="Boyd A."/>
            <person name="Carlson A."/>
            <person name="Copeland A."/>
            <person name="Coutinho P.M."/>
            <person name="de Vries R.P."/>
            <person name="Ferreira P."/>
            <person name="Findley K."/>
            <person name="Foster B."/>
            <person name="Gaskell J."/>
            <person name="Glotzer D."/>
            <person name="Gorecki P."/>
            <person name="Heitman J."/>
            <person name="Hesse C."/>
            <person name="Hori C."/>
            <person name="Igarashi K."/>
            <person name="Jurgens J.A."/>
            <person name="Kallen N."/>
            <person name="Kersten P."/>
            <person name="Kohler A."/>
            <person name="Kuees U."/>
            <person name="Kumar T.K.A."/>
            <person name="Kuo A."/>
            <person name="LaButti K."/>
            <person name="Larrondo L.F."/>
            <person name="Lindquist E."/>
            <person name="Ling A."/>
            <person name="Lombard V."/>
            <person name="Lucas S."/>
            <person name="Lundell T."/>
            <person name="Martin R."/>
            <person name="McLaughlin D.J."/>
            <person name="Morgenstern I."/>
            <person name="Morin E."/>
            <person name="Murat C."/>
            <person name="Nagy L.G."/>
            <person name="Nolan M."/>
            <person name="Ohm R.A."/>
            <person name="Patyshakuliyeva A."/>
            <person name="Rokas A."/>
            <person name="Ruiz-Duenas F.J."/>
            <person name="Sabat G."/>
            <person name="Salamov A."/>
            <person name="Samejima M."/>
            <person name="Schmutz J."/>
            <person name="Slot J.C."/>
            <person name="St John F."/>
            <person name="Stenlid J."/>
            <person name="Sun H."/>
            <person name="Sun S."/>
            <person name="Syed K."/>
            <person name="Tsang A."/>
            <person name="Wiebenga A."/>
            <person name="Young D."/>
            <person name="Pisabarro A."/>
            <person name="Eastwood D.C."/>
            <person name="Martin F."/>
            <person name="Cullen D."/>
            <person name="Grigoriev I.V."/>
            <person name="Hibbett D.S."/>
        </authorList>
    </citation>
    <scope>NUCLEOTIDE SEQUENCE [LARGE SCALE GENOMIC DNA]</scope>
    <source>
        <strain evidence="2 3">DJM-731 SS1</strain>
    </source>
</reference>
<evidence type="ECO:0000313" key="3">
    <source>
        <dbReference type="Proteomes" id="UP000030653"/>
    </source>
</evidence>